<evidence type="ECO:0000313" key="5">
    <source>
        <dbReference type="Proteomes" id="UP000325313"/>
    </source>
</evidence>
<accession>A0A5B0PSN4</accession>
<protein>
    <submittedName>
        <fullName evidence="4">Uncharacterized protein</fullName>
    </submittedName>
</protein>
<dbReference type="EMBL" id="VDEP01000319">
    <property type="protein sequence ID" value="KAA1103682.1"/>
    <property type="molecule type" value="Genomic_DNA"/>
</dbReference>
<name>A0A5B0PSN4_PUCGR</name>
<keyword evidence="2" id="KW-0732">Signal</keyword>
<feature type="region of interest" description="Disordered" evidence="1">
    <location>
        <begin position="317"/>
        <end position="360"/>
    </location>
</feature>
<gene>
    <name evidence="4" type="ORF">PGTUg99_002540</name>
    <name evidence="3" type="ORF">PGTUg99_023992</name>
</gene>
<reference evidence="4 5" key="1">
    <citation type="submission" date="2019-05" db="EMBL/GenBank/DDBJ databases">
        <title>Emergence of the Ug99 lineage of the wheat stem rust pathogen through somatic hybridization.</title>
        <authorList>
            <person name="Li F."/>
            <person name="Upadhyaya N.M."/>
            <person name="Sperschneider J."/>
            <person name="Matny O."/>
            <person name="Nguyen-Phuc H."/>
            <person name="Mago R."/>
            <person name="Raley C."/>
            <person name="Miller M.E."/>
            <person name="Silverstein K.A.T."/>
            <person name="Henningsen E."/>
            <person name="Hirsch C.D."/>
            <person name="Visser B."/>
            <person name="Pretorius Z.A."/>
            <person name="Steffenson B.J."/>
            <person name="Schwessinger B."/>
            <person name="Dodds P.N."/>
            <person name="Figueroa M."/>
        </authorList>
    </citation>
    <scope>NUCLEOTIDE SEQUENCE [LARGE SCALE GENOMIC DNA]</scope>
    <source>
        <strain evidence="4 5">Ug99</strain>
    </source>
</reference>
<organism evidence="4 5">
    <name type="scientific">Puccinia graminis f. sp. tritici</name>
    <dbReference type="NCBI Taxonomy" id="56615"/>
    <lineage>
        <taxon>Eukaryota</taxon>
        <taxon>Fungi</taxon>
        <taxon>Dikarya</taxon>
        <taxon>Basidiomycota</taxon>
        <taxon>Pucciniomycotina</taxon>
        <taxon>Pucciniomycetes</taxon>
        <taxon>Pucciniales</taxon>
        <taxon>Pucciniaceae</taxon>
        <taxon>Puccinia</taxon>
    </lineage>
</organism>
<evidence type="ECO:0000313" key="4">
    <source>
        <dbReference type="EMBL" id="KAA1103682.1"/>
    </source>
</evidence>
<dbReference type="AlphaFoldDB" id="A0A5B0PSN4"/>
<proteinExistence type="predicted"/>
<feature type="signal peptide" evidence="2">
    <location>
        <begin position="1"/>
        <end position="19"/>
    </location>
</feature>
<evidence type="ECO:0000256" key="2">
    <source>
        <dbReference type="SAM" id="SignalP"/>
    </source>
</evidence>
<evidence type="ECO:0000313" key="3">
    <source>
        <dbReference type="EMBL" id="KAA1066775.1"/>
    </source>
</evidence>
<evidence type="ECO:0000256" key="1">
    <source>
        <dbReference type="SAM" id="MobiDB-lite"/>
    </source>
</evidence>
<comment type="caution">
    <text evidence="4">The sequence shown here is derived from an EMBL/GenBank/DDBJ whole genome shotgun (WGS) entry which is preliminary data.</text>
</comment>
<feature type="chain" id="PRO_5036366439" evidence="2">
    <location>
        <begin position="20"/>
        <end position="360"/>
    </location>
</feature>
<dbReference type="EMBL" id="VDEP01000509">
    <property type="protein sequence ID" value="KAA1066775.1"/>
    <property type="molecule type" value="Genomic_DNA"/>
</dbReference>
<sequence length="360" mass="41052">MISIVRCMVTTILIAQVWGLQIPALVTHNHHADHYMILDTQHNESPFFWKKQSIFETPPPSFLTKESSRLEGGNRFLADRTRIGRNAKHLDEQGSDHSISSNFRIEQVKNHYDRPLAVYNGVPGEPVMKFEQNEEGMLRWIPKKRFLLATSNDGAVLDEELYDFMVYPLLTAIQENRANRAMTHYLHAKTWQARFREFYRRTGNISNTVFTADAKYTMFHVEHEATKNWHFDSLTVGPPRLNENAYARFIKNEGHENLHVIQTGITSVELKNIVIPPGDSAEVLFDPMFPWVLVSSIDGEIDEKTYDCLIRMPLTKARKRGKEGQGGSEQPWIADSTSNSSGPGNVDTLAAQGVNRSTRP</sequence>
<dbReference type="Proteomes" id="UP000325313">
    <property type="component" value="Unassembled WGS sequence"/>
</dbReference>